<organism evidence="1 2">
    <name type="scientific">Streptomyces griseoviridis</name>
    <dbReference type="NCBI Taxonomy" id="45398"/>
    <lineage>
        <taxon>Bacteria</taxon>
        <taxon>Bacillati</taxon>
        <taxon>Actinomycetota</taxon>
        <taxon>Actinomycetes</taxon>
        <taxon>Kitasatosporales</taxon>
        <taxon>Streptomycetaceae</taxon>
        <taxon>Streptomyces</taxon>
    </lineage>
</organism>
<evidence type="ECO:0000313" key="2">
    <source>
        <dbReference type="Proteomes" id="UP000653493"/>
    </source>
</evidence>
<dbReference type="Proteomes" id="UP000653493">
    <property type="component" value="Unassembled WGS sequence"/>
</dbReference>
<reference evidence="1" key="2">
    <citation type="submission" date="2020-09" db="EMBL/GenBank/DDBJ databases">
        <authorList>
            <person name="Sun Q."/>
            <person name="Ohkuma M."/>
        </authorList>
    </citation>
    <scope>NUCLEOTIDE SEQUENCE</scope>
    <source>
        <strain evidence="1">JCM 4234</strain>
    </source>
</reference>
<reference evidence="1" key="1">
    <citation type="journal article" date="2014" name="Int. J. Syst. Evol. Microbiol.">
        <title>Complete genome sequence of Corynebacterium casei LMG S-19264T (=DSM 44701T), isolated from a smear-ripened cheese.</title>
        <authorList>
            <consortium name="US DOE Joint Genome Institute (JGI-PGF)"/>
            <person name="Walter F."/>
            <person name="Albersmeier A."/>
            <person name="Kalinowski J."/>
            <person name="Ruckert C."/>
        </authorList>
    </citation>
    <scope>NUCLEOTIDE SEQUENCE</scope>
    <source>
        <strain evidence="1">JCM 4234</strain>
    </source>
</reference>
<accession>A0A918GIM4</accession>
<dbReference type="AlphaFoldDB" id="A0A918GIM4"/>
<protein>
    <submittedName>
        <fullName evidence="1">Uncharacterized protein</fullName>
    </submittedName>
</protein>
<proteinExistence type="predicted"/>
<gene>
    <name evidence="1" type="ORF">GCM10010238_30680</name>
</gene>
<keyword evidence="2" id="KW-1185">Reference proteome</keyword>
<sequence length="165" mass="18180">MAAGDDLLWDADDRSARWVPRLRRIGVTAAFLGVAGLLLWTDGHAGWALRAGALHLLGEAAHWVWDRRRLVEARVVGGGPGRPAGLRLRRVGGRTTEHDADRVLRVLVVHDNVHDLARLRLRLRGGRPLFGRPARPPALTPWRRACPKAHVGARAARWGMPGIPD</sequence>
<evidence type="ECO:0000313" key="1">
    <source>
        <dbReference type="EMBL" id="GGS39286.1"/>
    </source>
</evidence>
<name>A0A918GIM4_STRGD</name>
<comment type="caution">
    <text evidence="1">The sequence shown here is derived from an EMBL/GenBank/DDBJ whole genome shotgun (WGS) entry which is preliminary data.</text>
</comment>
<dbReference type="EMBL" id="BMSL01000007">
    <property type="protein sequence ID" value="GGS39286.1"/>
    <property type="molecule type" value="Genomic_DNA"/>
</dbReference>